<reference evidence="1" key="1">
    <citation type="submission" date="2020-11" db="EMBL/GenBank/DDBJ databases">
        <authorList>
            <person name="Tran Van P."/>
        </authorList>
    </citation>
    <scope>NUCLEOTIDE SEQUENCE</scope>
</reference>
<protein>
    <submittedName>
        <fullName evidence="1">Uncharacterized protein</fullName>
    </submittedName>
</protein>
<name>A0A7R8WYF8_9CRUS</name>
<feature type="non-terminal residue" evidence="1">
    <location>
        <position position="144"/>
    </location>
</feature>
<dbReference type="OrthoDB" id="8123313at2759"/>
<dbReference type="PANTHER" id="PTHR11669">
    <property type="entry name" value="REPLICATION FACTOR C / DNA POLYMERASE III GAMMA-TAU SUBUNIT"/>
    <property type="match status" value="1"/>
</dbReference>
<dbReference type="AlphaFoldDB" id="A0A7R8WYF8"/>
<dbReference type="InterPro" id="IPR027417">
    <property type="entry name" value="P-loop_NTPase"/>
</dbReference>
<dbReference type="GO" id="GO:0009360">
    <property type="term" value="C:DNA polymerase III complex"/>
    <property type="evidence" value="ECO:0007669"/>
    <property type="project" value="TreeGrafter"/>
</dbReference>
<dbReference type="Pfam" id="PF13177">
    <property type="entry name" value="DNA_pol3_delta2"/>
    <property type="match status" value="1"/>
</dbReference>
<dbReference type="EMBL" id="OB717454">
    <property type="protein sequence ID" value="CAD7239166.1"/>
    <property type="molecule type" value="Genomic_DNA"/>
</dbReference>
<proteinExistence type="predicted"/>
<organism evidence="1">
    <name type="scientific">Cyprideis torosa</name>
    <dbReference type="NCBI Taxonomy" id="163714"/>
    <lineage>
        <taxon>Eukaryota</taxon>
        <taxon>Metazoa</taxon>
        <taxon>Ecdysozoa</taxon>
        <taxon>Arthropoda</taxon>
        <taxon>Crustacea</taxon>
        <taxon>Oligostraca</taxon>
        <taxon>Ostracoda</taxon>
        <taxon>Podocopa</taxon>
        <taxon>Podocopida</taxon>
        <taxon>Cytherocopina</taxon>
        <taxon>Cytheroidea</taxon>
        <taxon>Cytherideidae</taxon>
        <taxon>Cyprideis</taxon>
    </lineage>
</organism>
<accession>A0A7R8WYF8</accession>
<dbReference type="GO" id="GO:0006261">
    <property type="term" value="P:DNA-templated DNA replication"/>
    <property type="evidence" value="ECO:0007669"/>
    <property type="project" value="TreeGrafter"/>
</dbReference>
<dbReference type="SUPFAM" id="SSF52540">
    <property type="entry name" value="P-loop containing nucleoside triphosphate hydrolases"/>
    <property type="match status" value="1"/>
</dbReference>
<evidence type="ECO:0000313" key="1">
    <source>
        <dbReference type="EMBL" id="CAD7239166.1"/>
    </source>
</evidence>
<dbReference type="Gene3D" id="3.40.50.300">
    <property type="entry name" value="P-loop containing nucleotide triphosphate hydrolases"/>
    <property type="match status" value="1"/>
</dbReference>
<dbReference type="PANTHER" id="PTHR11669:SF8">
    <property type="entry name" value="DNA POLYMERASE III SUBUNIT DELTA"/>
    <property type="match status" value="1"/>
</dbReference>
<gene>
    <name evidence="1" type="ORF">CTOB1V02_LOCUS16981</name>
</gene>
<dbReference type="InterPro" id="IPR050238">
    <property type="entry name" value="DNA_Rep/Repair_Clamp_Loader"/>
</dbReference>
<sequence length="144" mass="15680">MSQLQHDNLPHALLLIGQAGLGLNLFAERLAQRVLCRSKTATDQPCGECSACLQFGAAVHPDYKCIHLLEDKKKILVDQIRDLTEFMALTGSQGGGFKVIVIDPADRMNVNAANSLLKTLEEPPGRSLILLVASELHRLPATIK</sequence>